<evidence type="ECO:0000256" key="1">
    <source>
        <dbReference type="SAM" id="MobiDB-lite"/>
    </source>
</evidence>
<feature type="signal peptide" evidence="2">
    <location>
        <begin position="1"/>
        <end position="25"/>
    </location>
</feature>
<evidence type="ECO:0000313" key="4">
    <source>
        <dbReference type="Proteomes" id="UP001562425"/>
    </source>
</evidence>
<feature type="compositionally biased region" description="Basic and acidic residues" evidence="1">
    <location>
        <begin position="292"/>
        <end position="302"/>
    </location>
</feature>
<comment type="caution">
    <text evidence="3">The sequence shown here is derived from an EMBL/GenBank/DDBJ whole genome shotgun (WGS) entry which is preliminary data.</text>
</comment>
<keyword evidence="2" id="KW-0732">Signal</keyword>
<sequence length="302" mass="33656">MEHRQPKLILQCIILFEFLAATVHGIMCHSAAPESYNSWPTEFSGSANLFQFRPPNAVNVSCVTFLGTRVQNVLQMEFNCDETVRKLLEPILADFGKYDAFGVRSWNPLLVEACTGAADQDDLGPVGLEQNPTLAICATQTPSPNCSYRVDVPIAYNSFFVSLGNKTTPYTTWYESTRVLEFHCNEEHRSQLEPILTDLRRTEAFGVRRWNPLLVEACSGEDVQDALGPVGVEQSPLVGSCTFEAPRPDSTFRLDIPLAHESFCVDSLAGNKSTRRSLPGKKPATSSSRFNVRYEKSHQTQE</sequence>
<dbReference type="EMBL" id="JBEHCU010010253">
    <property type="protein sequence ID" value="KAL1378546.1"/>
    <property type="molecule type" value="Genomic_DNA"/>
</dbReference>
<dbReference type="AlphaFoldDB" id="A0ABD1CQ69"/>
<dbReference type="Proteomes" id="UP001562425">
    <property type="component" value="Unassembled WGS sequence"/>
</dbReference>
<accession>A0ABD1CQ69</accession>
<evidence type="ECO:0000256" key="2">
    <source>
        <dbReference type="SAM" id="SignalP"/>
    </source>
</evidence>
<gene>
    <name evidence="3" type="ORF">pipiens_015518</name>
</gene>
<evidence type="ECO:0000313" key="3">
    <source>
        <dbReference type="EMBL" id="KAL1378546.1"/>
    </source>
</evidence>
<proteinExistence type="predicted"/>
<reference evidence="3 4" key="1">
    <citation type="submission" date="2024-05" db="EMBL/GenBank/DDBJ databases">
        <title>Culex pipiens pipiens assembly and annotation.</title>
        <authorList>
            <person name="Alout H."/>
            <person name="Durand T."/>
        </authorList>
    </citation>
    <scope>NUCLEOTIDE SEQUENCE [LARGE SCALE GENOMIC DNA]</scope>
    <source>
        <strain evidence="3">HA-2024</strain>
        <tissue evidence="3">Whole body</tissue>
    </source>
</reference>
<feature type="chain" id="PRO_5044863051" evidence="2">
    <location>
        <begin position="26"/>
        <end position="302"/>
    </location>
</feature>
<organism evidence="3 4">
    <name type="scientific">Culex pipiens pipiens</name>
    <name type="common">Northern house mosquito</name>
    <dbReference type="NCBI Taxonomy" id="38569"/>
    <lineage>
        <taxon>Eukaryota</taxon>
        <taxon>Metazoa</taxon>
        <taxon>Ecdysozoa</taxon>
        <taxon>Arthropoda</taxon>
        <taxon>Hexapoda</taxon>
        <taxon>Insecta</taxon>
        <taxon>Pterygota</taxon>
        <taxon>Neoptera</taxon>
        <taxon>Endopterygota</taxon>
        <taxon>Diptera</taxon>
        <taxon>Nematocera</taxon>
        <taxon>Culicoidea</taxon>
        <taxon>Culicidae</taxon>
        <taxon>Culicinae</taxon>
        <taxon>Culicini</taxon>
        <taxon>Culex</taxon>
        <taxon>Culex</taxon>
    </lineage>
</organism>
<name>A0ABD1CQ69_CULPP</name>
<keyword evidence="4" id="KW-1185">Reference proteome</keyword>
<feature type="region of interest" description="Disordered" evidence="1">
    <location>
        <begin position="271"/>
        <end position="302"/>
    </location>
</feature>
<protein>
    <submittedName>
        <fullName evidence="3">Uncharacterized protein</fullName>
    </submittedName>
</protein>